<dbReference type="EMBL" id="CP002546">
    <property type="protein sequence ID" value="ADY59569.1"/>
    <property type="molecule type" value="Genomic_DNA"/>
</dbReference>
<dbReference type="OrthoDB" id="268226at2"/>
<dbReference type="Gene3D" id="1.25.10.10">
    <property type="entry name" value="Leucine-rich Repeat Variant"/>
    <property type="match status" value="1"/>
</dbReference>
<accession>F0SHT9</accession>
<protein>
    <recommendedName>
        <fullName evidence="3">HEAT repeat domain-containing protein</fullName>
    </recommendedName>
</protein>
<dbReference type="HOGENOM" id="CLU_663715_0_0_0"/>
<proteinExistence type="predicted"/>
<dbReference type="InterPro" id="IPR016024">
    <property type="entry name" value="ARM-type_fold"/>
</dbReference>
<keyword evidence="2" id="KW-1185">Reference proteome</keyword>
<dbReference type="SUPFAM" id="SSF48371">
    <property type="entry name" value="ARM repeat"/>
    <property type="match status" value="1"/>
</dbReference>
<reference evidence="2" key="1">
    <citation type="submission" date="2011-02" db="EMBL/GenBank/DDBJ databases">
        <title>The complete genome of Planctomyces brasiliensis DSM 5305.</title>
        <authorList>
            <person name="Lucas S."/>
            <person name="Copeland A."/>
            <person name="Lapidus A."/>
            <person name="Bruce D."/>
            <person name="Goodwin L."/>
            <person name="Pitluck S."/>
            <person name="Kyrpides N."/>
            <person name="Mavromatis K."/>
            <person name="Pagani I."/>
            <person name="Ivanova N."/>
            <person name="Ovchinnikova G."/>
            <person name="Lu M."/>
            <person name="Detter J.C."/>
            <person name="Han C."/>
            <person name="Land M."/>
            <person name="Hauser L."/>
            <person name="Markowitz V."/>
            <person name="Cheng J.-F."/>
            <person name="Hugenholtz P."/>
            <person name="Woyke T."/>
            <person name="Wu D."/>
            <person name="Tindall B."/>
            <person name="Pomrenke H.G."/>
            <person name="Brambilla E."/>
            <person name="Klenk H.-P."/>
            <person name="Eisen J.A."/>
        </authorList>
    </citation>
    <scope>NUCLEOTIDE SEQUENCE [LARGE SCALE GENOMIC DNA]</scope>
    <source>
        <strain evidence="2">ATCC 49424 / DSM 5305 / JCM 21570 / NBRC 103401 / IFAM 1448</strain>
    </source>
</reference>
<evidence type="ECO:0000313" key="2">
    <source>
        <dbReference type="Proteomes" id="UP000006860"/>
    </source>
</evidence>
<dbReference type="KEGG" id="pbs:Plabr_1965"/>
<organism evidence="1 2">
    <name type="scientific">Rubinisphaera brasiliensis (strain ATCC 49424 / DSM 5305 / JCM 21570 / IAM 15109 / NBRC 103401 / IFAM 1448)</name>
    <name type="common">Planctomyces brasiliensis</name>
    <dbReference type="NCBI Taxonomy" id="756272"/>
    <lineage>
        <taxon>Bacteria</taxon>
        <taxon>Pseudomonadati</taxon>
        <taxon>Planctomycetota</taxon>
        <taxon>Planctomycetia</taxon>
        <taxon>Planctomycetales</taxon>
        <taxon>Planctomycetaceae</taxon>
        <taxon>Rubinisphaera</taxon>
    </lineage>
</organism>
<evidence type="ECO:0000313" key="1">
    <source>
        <dbReference type="EMBL" id="ADY59569.1"/>
    </source>
</evidence>
<name>F0SHT9_RUBBR</name>
<dbReference type="InterPro" id="IPR011989">
    <property type="entry name" value="ARM-like"/>
</dbReference>
<sequence length="414" mass="46077">MKSNSSIPDYAGIPFGTIQGLFMRFALALFVGLTVFGSSAFAQNTEELVTEADLKALRQKSPDYFRALNSSSLTQADIKLVQEFMQVQVLQMSIPGKERELPEIREKLKREIDLRAKPASRAVMLEAIVENARKLLDHPLPIKLNAVMLITELNENPGQIAKSIPPAPYMGMVDTLLEVINDPEQHESLKVVAANGLHRLCRDNSPKVDLRLRIAEALIKQLDDLNNSEWFRMVCIQALSRTDVLNDATRKPFVLQKLGEILVDPKQGWRARAEAAAAIGRVPMDSSSNVELLLHEIARFAHDLGQAYNKNRSMPQWRYCAIRLYLAFKPEDPADTSLLDRATRPPLARFRSDVQDVYGLVLPVVNGIIGSLPPAPIPNQDLKALKDWIDANAPSNLSVSLDPSVKVQPLRKAG</sequence>
<dbReference type="AlphaFoldDB" id="F0SHT9"/>
<gene>
    <name evidence="1" type="ordered locus">Plabr_1965</name>
</gene>
<dbReference type="Proteomes" id="UP000006860">
    <property type="component" value="Chromosome"/>
</dbReference>
<evidence type="ECO:0008006" key="3">
    <source>
        <dbReference type="Google" id="ProtNLM"/>
    </source>
</evidence>